<dbReference type="Pfam" id="PF04138">
    <property type="entry name" value="GtrA_DPMS_TM"/>
    <property type="match status" value="1"/>
</dbReference>
<dbReference type="InterPro" id="IPR007267">
    <property type="entry name" value="GtrA_DPMS_TM"/>
</dbReference>
<evidence type="ECO:0000256" key="4">
    <source>
        <dbReference type="ARBA" id="ARBA00022679"/>
    </source>
</evidence>
<dbReference type="PANTHER" id="PTHR43398:SF1">
    <property type="entry name" value="DOLICHOL-PHOSPHATE MANNOSYLTRANSFERASE SUBUNIT 1"/>
    <property type="match status" value="1"/>
</dbReference>
<reference evidence="11 12" key="1">
    <citation type="submission" date="2018-02" db="EMBL/GenBank/DDBJ databases">
        <title>Novel Leptospira species isolated from soil and water in Japan.</title>
        <authorList>
            <person name="Nakao R."/>
            <person name="Masuzawa T."/>
        </authorList>
    </citation>
    <scope>NUCLEOTIDE SEQUENCE [LARGE SCALE GENOMIC DNA]</scope>
    <source>
        <strain evidence="11 12">YH101</strain>
    </source>
</reference>
<dbReference type="OrthoDB" id="9810303at2"/>
<dbReference type="GO" id="GO:0016020">
    <property type="term" value="C:membrane"/>
    <property type="evidence" value="ECO:0007669"/>
    <property type="project" value="UniProtKB-SubCell"/>
</dbReference>
<evidence type="ECO:0000256" key="7">
    <source>
        <dbReference type="ARBA" id="ARBA00023136"/>
    </source>
</evidence>
<dbReference type="AlphaFoldDB" id="A0A2P2DW48"/>
<keyword evidence="4" id="KW-0808">Transferase</keyword>
<evidence type="ECO:0000256" key="3">
    <source>
        <dbReference type="ARBA" id="ARBA00022676"/>
    </source>
</evidence>
<gene>
    <name evidence="11" type="ORF">LPTSP4_03640</name>
</gene>
<dbReference type="GO" id="GO:0000271">
    <property type="term" value="P:polysaccharide biosynthetic process"/>
    <property type="evidence" value="ECO:0007669"/>
    <property type="project" value="InterPro"/>
</dbReference>
<accession>A0A2P2DW48</accession>
<keyword evidence="12" id="KW-1185">Reference proteome</keyword>
<evidence type="ECO:0000256" key="2">
    <source>
        <dbReference type="ARBA" id="ARBA00006739"/>
    </source>
</evidence>
<evidence type="ECO:0000256" key="6">
    <source>
        <dbReference type="ARBA" id="ARBA00022989"/>
    </source>
</evidence>
<dbReference type="GO" id="GO:0035269">
    <property type="term" value="P:protein O-linked glycosylation via mannose"/>
    <property type="evidence" value="ECO:0007669"/>
    <property type="project" value="TreeGrafter"/>
</dbReference>
<dbReference type="GO" id="GO:0006488">
    <property type="term" value="P:dolichol-linked oligosaccharide biosynthetic process"/>
    <property type="evidence" value="ECO:0007669"/>
    <property type="project" value="TreeGrafter"/>
</dbReference>
<evidence type="ECO:0000259" key="9">
    <source>
        <dbReference type="Pfam" id="PF00535"/>
    </source>
</evidence>
<evidence type="ECO:0000313" key="12">
    <source>
        <dbReference type="Proteomes" id="UP000245133"/>
    </source>
</evidence>
<dbReference type="InterPro" id="IPR001173">
    <property type="entry name" value="Glyco_trans_2-like"/>
</dbReference>
<feature type="transmembrane region" description="Helical" evidence="8">
    <location>
        <begin position="309"/>
        <end position="330"/>
    </location>
</feature>
<comment type="similarity">
    <text evidence="2">Belongs to the glycosyltransferase 2 family.</text>
</comment>
<dbReference type="Pfam" id="PF00535">
    <property type="entry name" value="Glycos_transf_2"/>
    <property type="match status" value="1"/>
</dbReference>
<evidence type="ECO:0000256" key="8">
    <source>
        <dbReference type="SAM" id="Phobius"/>
    </source>
</evidence>
<protein>
    <submittedName>
        <fullName evidence="11">GtrA-like protein</fullName>
    </submittedName>
</protein>
<name>A0A2P2DW48_9LEPT</name>
<dbReference type="Proteomes" id="UP000245133">
    <property type="component" value="Unassembled WGS sequence"/>
</dbReference>
<sequence>MFSLILPTYNERENLSVYLPKLEEFFKKQKIDYEIIVVDDDSPDKTWEFVQKYSHSHSNVKVIRRVKEKGLSSAVIAGMASARGDFLGVMDADMQHDESIIPEMLSELKDKEIVIGSRRVGEGSYGEMKWHRRILSYGATLLAKILLPIASTDPMSGFFIIRRQVFEESKDALNPLGFKILLEFLAKNPKSKVTEVGYRFKKREFGETKLTGAVMQQYIFALIDLRFGKFISLQFLKYALTGISGIFVNLSGQWLAANYLNSFQFNWVGKDILVPSFAVAFGFELSVLSNYVINNFWTFSDKAKKRIPSFLFGFLKFNIVSLLGFLIQYSTWLFLFQTIHTFYPEFMPDTLTYVANLIGILVATATNYQLNRSITWG</sequence>
<dbReference type="RefSeq" id="WP_108973119.1">
    <property type="nucleotide sequence ID" value="NZ_BFBB01000002.1"/>
</dbReference>
<dbReference type="Gene3D" id="3.90.550.10">
    <property type="entry name" value="Spore Coat Polysaccharide Biosynthesis Protein SpsA, Chain A"/>
    <property type="match status" value="1"/>
</dbReference>
<keyword evidence="3" id="KW-0328">Glycosyltransferase</keyword>
<dbReference type="GO" id="GO:0006506">
    <property type="term" value="P:GPI anchor biosynthetic process"/>
    <property type="evidence" value="ECO:0007669"/>
    <property type="project" value="TreeGrafter"/>
</dbReference>
<organism evidence="11 12">
    <name type="scientific">Leptospira ryugenii</name>
    <dbReference type="NCBI Taxonomy" id="1917863"/>
    <lineage>
        <taxon>Bacteria</taxon>
        <taxon>Pseudomonadati</taxon>
        <taxon>Spirochaetota</taxon>
        <taxon>Spirochaetia</taxon>
        <taxon>Leptospirales</taxon>
        <taxon>Leptospiraceae</taxon>
        <taxon>Leptospira</taxon>
    </lineage>
</organism>
<dbReference type="EMBL" id="BFBB01000002">
    <property type="protein sequence ID" value="GBF48864.1"/>
    <property type="molecule type" value="Genomic_DNA"/>
</dbReference>
<dbReference type="GO" id="GO:0004582">
    <property type="term" value="F:dolichyl-phosphate beta-D-mannosyltransferase activity"/>
    <property type="evidence" value="ECO:0007669"/>
    <property type="project" value="InterPro"/>
</dbReference>
<feature type="domain" description="Glycosyltransferase 2-like" evidence="9">
    <location>
        <begin position="3"/>
        <end position="168"/>
    </location>
</feature>
<dbReference type="InterPro" id="IPR039528">
    <property type="entry name" value="DPM1-like"/>
</dbReference>
<feature type="domain" description="GtrA/DPMS transmembrane" evidence="10">
    <location>
        <begin position="237"/>
        <end position="376"/>
    </location>
</feature>
<feature type="transmembrane region" description="Helical" evidence="8">
    <location>
        <begin position="235"/>
        <end position="256"/>
    </location>
</feature>
<evidence type="ECO:0000256" key="5">
    <source>
        <dbReference type="ARBA" id="ARBA00022692"/>
    </source>
</evidence>
<keyword evidence="5 8" id="KW-0812">Transmembrane</keyword>
<feature type="transmembrane region" description="Helical" evidence="8">
    <location>
        <begin position="350"/>
        <end position="370"/>
    </location>
</feature>
<comment type="caution">
    <text evidence="11">The sequence shown here is derived from an EMBL/GenBank/DDBJ whole genome shotgun (WGS) entry which is preliminary data.</text>
</comment>
<dbReference type="InterPro" id="IPR029044">
    <property type="entry name" value="Nucleotide-diphossugar_trans"/>
</dbReference>
<dbReference type="CDD" id="cd06442">
    <property type="entry name" value="DPM1_like"/>
    <property type="match status" value="1"/>
</dbReference>
<keyword evidence="7 8" id="KW-0472">Membrane</keyword>
<feature type="transmembrane region" description="Helical" evidence="8">
    <location>
        <begin position="276"/>
        <end position="297"/>
    </location>
</feature>
<dbReference type="PANTHER" id="PTHR43398">
    <property type="entry name" value="DOLICHOL-PHOSPHATE MANNOSYLTRANSFERASE SUBUNIT 1"/>
    <property type="match status" value="1"/>
</dbReference>
<keyword evidence="6 8" id="KW-1133">Transmembrane helix</keyword>
<proteinExistence type="inferred from homology"/>
<comment type="subcellular location">
    <subcellularLocation>
        <location evidence="1">Membrane</location>
        <topology evidence="1">Multi-pass membrane protein</topology>
    </subcellularLocation>
</comment>
<evidence type="ECO:0000313" key="11">
    <source>
        <dbReference type="EMBL" id="GBF48864.1"/>
    </source>
</evidence>
<evidence type="ECO:0000259" key="10">
    <source>
        <dbReference type="Pfam" id="PF04138"/>
    </source>
</evidence>
<evidence type="ECO:0000256" key="1">
    <source>
        <dbReference type="ARBA" id="ARBA00004141"/>
    </source>
</evidence>
<dbReference type="SUPFAM" id="SSF53448">
    <property type="entry name" value="Nucleotide-diphospho-sugar transferases"/>
    <property type="match status" value="1"/>
</dbReference>